<dbReference type="GO" id="GO:0006644">
    <property type="term" value="P:phospholipid metabolic process"/>
    <property type="evidence" value="ECO:0007669"/>
    <property type="project" value="EnsemblFungi"/>
</dbReference>
<proteinExistence type="inferred from homology"/>
<comment type="subcellular location">
    <subcellularLocation>
        <location evidence="1">Membrane</location>
        <topology evidence="1">Multi-pass membrane protein</topology>
    </subcellularLocation>
</comment>
<dbReference type="InterPro" id="IPR000326">
    <property type="entry name" value="PAP2/HPO"/>
</dbReference>
<evidence type="ECO:0000256" key="3">
    <source>
        <dbReference type="ARBA" id="ARBA00022692"/>
    </source>
</evidence>
<dbReference type="Pfam" id="PF01569">
    <property type="entry name" value="PAP2"/>
    <property type="match status" value="1"/>
</dbReference>
<dbReference type="KEGG" id="pgu:PGUG_04188"/>
<dbReference type="GO" id="GO:0042802">
    <property type="term" value="F:identical protein binding"/>
    <property type="evidence" value="ECO:0007669"/>
    <property type="project" value="EnsemblFungi"/>
</dbReference>
<dbReference type="HOGENOM" id="CLU_021458_6_1_1"/>
<dbReference type="SMART" id="SM00014">
    <property type="entry name" value="acidPPc"/>
    <property type="match status" value="1"/>
</dbReference>
<dbReference type="OrthoDB" id="10030083at2759"/>
<keyword evidence="4 6" id="KW-1133">Transmembrane helix</keyword>
<feature type="transmembrane region" description="Helical" evidence="6">
    <location>
        <begin position="29"/>
        <end position="48"/>
    </location>
</feature>
<dbReference type="STRING" id="294746.A5DLN7"/>
<comment type="similarity">
    <text evidence="2">Belongs to the PA-phosphatase related phosphoesterase family.</text>
</comment>
<feature type="transmembrane region" description="Helical" evidence="6">
    <location>
        <begin position="107"/>
        <end position="127"/>
    </location>
</feature>
<dbReference type="Proteomes" id="UP000001997">
    <property type="component" value="Unassembled WGS sequence"/>
</dbReference>
<evidence type="ECO:0000256" key="1">
    <source>
        <dbReference type="ARBA" id="ARBA00004141"/>
    </source>
</evidence>
<accession>A5DLN7</accession>
<dbReference type="AlphaFoldDB" id="A5DLN7"/>
<keyword evidence="5 6" id="KW-0472">Membrane</keyword>
<evidence type="ECO:0000256" key="2">
    <source>
        <dbReference type="ARBA" id="ARBA00008816"/>
    </source>
</evidence>
<sequence>MAFEWVYSVVGKHDVDWETSLHAAGRAKVADLGLVAVLIVLFFFTGSIEPFQRQFSLDDLTISHPFAEHERVTNHELFVYCLLVPFVMICVASIVSARRGSRASVTYISLLGLIIAVFLTSVATDILKNFFGRLRPDFLARCEPAAGTPTDILVLAKDVCTTKNKGRLLDGFRTTPSGHSSLSFAGLGYLSLWLSGQLVVASPNVGSWRIVVAWVPAFGAALIALSRTMDYRHHFVDVTLGSILGMVISFVIYRHYFPGIAHEKSYEPWTVQEEPEPTEEYTA</sequence>
<evidence type="ECO:0000313" key="9">
    <source>
        <dbReference type="Proteomes" id="UP000001997"/>
    </source>
</evidence>
<dbReference type="InParanoid" id="A5DLN7"/>
<dbReference type="InterPro" id="IPR036938">
    <property type="entry name" value="PAP2/HPO_sf"/>
</dbReference>
<keyword evidence="3 6" id="KW-0812">Transmembrane</keyword>
<dbReference type="Gene3D" id="1.20.144.10">
    <property type="entry name" value="Phosphatidic acid phosphatase type 2/haloperoxidase"/>
    <property type="match status" value="1"/>
</dbReference>
<dbReference type="FunCoup" id="A5DLN7">
    <property type="interactions" value="232"/>
</dbReference>
<dbReference type="CDD" id="cd03390">
    <property type="entry name" value="PAP2_containing_1_like"/>
    <property type="match status" value="1"/>
</dbReference>
<feature type="transmembrane region" description="Helical" evidence="6">
    <location>
        <begin position="206"/>
        <end position="226"/>
    </location>
</feature>
<dbReference type="GeneID" id="5125280"/>
<feature type="transmembrane region" description="Helical" evidence="6">
    <location>
        <begin position="182"/>
        <end position="200"/>
    </location>
</feature>
<keyword evidence="9" id="KW-1185">Reference proteome</keyword>
<evidence type="ECO:0000259" key="7">
    <source>
        <dbReference type="SMART" id="SM00014"/>
    </source>
</evidence>
<evidence type="ECO:0000256" key="4">
    <source>
        <dbReference type="ARBA" id="ARBA00022989"/>
    </source>
</evidence>
<dbReference type="SUPFAM" id="SSF48317">
    <property type="entry name" value="Acid phosphatase/Vanadium-dependent haloperoxidase"/>
    <property type="match status" value="1"/>
</dbReference>
<reference evidence="8 9" key="1">
    <citation type="journal article" date="2009" name="Nature">
        <title>Evolution of pathogenicity and sexual reproduction in eight Candida genomes.</title>
        <authorList>
            <person name="Butler G."/>
            <person name="Rasmussen M.D."/>
            <person name="Lin M.F."/>
            <person name="Santos M.A."/>
            <person name="Sakthikumar S."/>
            <person name="Munro C.A."/>
            <person name="Rheinbay E."/>
            <person name="Grabherr M."/>
            <person name="Forche A."/>
            <person name="Reedy J.L."/>
            <person name="Agrafioti I."/>
            <person name="Arnaud M.B."/>
            <person name="Bates S."/>
            <person name="Brown A.J."/>
            <person name="Brunke S."/>
            <person name="Costanzo M.C."/>
            <person name="Fitzpatrick D.A."/>
            <person name="de Groot P.W."/>
            <person name="Harris D."/>
            <person name="Hoyer L.L."/>
            <person name="Hube B."/>
            <person name="Klis F.M."/>
            <person name="Kodira C."/>
            <person name="Lennard N."/>
            <person name="Logue M.E."/>
            <person name="Martin R."/>
            <person name="Neiman A.M."/>
            <person name="Nikolaou E."/>
            <person name="Quail M.A."/>
            <person name="Quinn J."/>
            <person name="Santos M.C."/>
            <person name="Schmitzberger F.F."/>
            <person name="Sherlock G."/>
            <person name="Shah P."/>
            <person name="Silverstein K.A."/>
            <person name="Skrzypek M.S."/>
            <person name="Soll D."/>
            <person name="Staggs R."/>
            <person name="Stansfield I."/>
            <person name="Stumpf M.P."/>
            <person name="Sudbery P.E."/>
            <person name="Srikantha T."/>
            <person name="Zeng Q."/>
            <person name="Berman J."/>
            <person name="Berriman M."/>
            <person name="Heitman J."/>
            <person name="Gow N.A."/>
            <person name="Lorenz M.C."/>
            <person name="Birren B.W."/>
            <person name="Kellis M."/>
            <person name="Cuomo C.A."/>
        </authorList>
    </citation>
    <scope>NUCLEOTIDE SEQUENCE [LARGE SCALE GENOMIC DNA]</scope>
    <source>
        <strain evidence="9">ATCC 6260 / CBS 566 / DSM 6381 / JCM 1539 / NBRC 10279 / NRRL Y-324</strain>
    </source>
</reference>
<dbReference type="GO" id="GO:0000810">
    <property type="term" value="F:diacylglycerol diphosphate phosphatase activity"/>
    <property type="evidence" value="ECO:0007669"/>
    <property type="project" value="EnsemblFungi"/>
</dbReference>
<organism evidence="8 9">
    <name type="scientific">Meyerozyma guilliermondii (strain ATCC 6260 / CBS 566 / DSM 6381 / JCM 1539 / NBRC 10279 / NRRL Y-324)</name>
    <name type="common">Yeast</name>
    <name type="synonym">Candida guilliermondii</name>
    <dbReference type="NCBI Taxonomy" id="294746"/>
    <lineage>
        <taxon>Eukaryota</taxon>
        <taxon>Fungi</taxon>
        <taxon>Dikarya</taxon>
        <taxon>Ascomycota</taxon>
        <taxon>Saccharomycotina</taxon>
        <taxon>Pichiomycetes</taxon>
        <taxon>Debaryomycetaceae</taxon>
        <taxon>Meyerozyma</taxon>
    </lineage>
</organism>
<dbReference type="InterPro" id="IPR043216">
    <property type="entry name" value="PAP-like"/>
</dbReference>
<feature type="domain" description="Phosphatidic acid phosphatase type 2/haloperoxidase" evidence="7">
    <location>
        <begin position="111"/>
        <end position="253"/>
    </location>
</feature>
<dbReference type="PANTHER" id="PTHR10165:SF35">
    <property type="entry name" value="RE23632P"/>
    <property type="match status" value="1"/>
</dbReference>
<dbReference type="GO" id="GO:0008195">
    <property type="term" value="F:phosphatidate phosphatase activity"/>
    <property type="evidence" value="ECO:0007669"/>
    <property type="project" value="EnsemblFungi"/>
</dbReference>
<feature type="transmembrane region" description="Helical" evidence="6">
    <location>
        <begin position="77"/>
        <end position="95"/>
    </location>
</feature>
<dbReference type="RefSeq" id="XP_001483459.2">
    <property type="nucleotide sequence ID" value="XM_001483409.1"/>
</dbReference>
<gene>
    <name evidence="8" type="ORF">PGUG_04188</name>
</gene>
<evidence type="ECO:0000313" key="8">
    <source>
        <dbReference type="EMBL" id="EDK40090.2"/>
    </source>
</evidence>
<dbReference type="EMBL" id="CH408159">
    <property type="protein sequence ID" value="EDK40090.2"/>
    <property type="molecule type" value="Genomic_DNA"/>
</dbReference>
<dbReference type="VEuPathDB" id="FungiDB:PGUG_04188"/>
<evidence type="ECO:0000256" key="6">
    <source>
        <dbReference type="SAM" id="Phobius"/>
    </source>
</evidence>
<evidence type="ECO:0000256" key="5">
    <source>
        <dbReference type="ARBA" id="ARBA00023136"/>
    </source>
</evidence>
<dbReference type="PANTHER" id="PTHR10165">
    <property type="entry name" value="LIPID PHOSPHATE PHOSPHATASE"/>
    <property type="match status" value="1"/>
</dbReference>
<protein>
    <recommendedName>
        <fullName evidence="7">Phosphatidic acid phosphatase type 2/haloperoxidase domain-containing protein</fullName>
    </recommendedName>
</protein>
<dbReference type="GO" id="GO:0000329">
    <property type="term" value="C:fungal-type vacuole membrane"/>
    <property type="evidence" value="ECO:0007669"/>
    <property type="project" value="EnsemblFungi"/>
</dbReference>
<feature type="transmembrane region" description="Helical" evidence="6">
    <location>
        <begin position="238"/>
        <end position="256"/>
    </location>
</feature>
<dbReference type="OMA" id="WFSYRRY"/>
<dbReference type="GO" id="GO:0046839">
    <property type="term" value="P:phospholipid dephosphorylation"/>
    <property type="evidence" value="ECO:0007669"/>
    <property type="project" value="TreeGrafter"/>
</dbReference>
<dbReference type="GO" id="GO:0045121">
    <property type="term" value="C:membrane raft"/>
    <property type="evidence" value="ECO:0007669"/>
    <property type="project" value="EnsemblFungi"/>
</dbReference>
<dbReference type="eggNOG" id="KOG3030">
    <property type="taxonomic scope" value="Eukaryota"/>
</dbReference>
<name>A5DLN7_PICGU</name>